<protein>
    <submittedName>
        <fullName evidence="2">Uncharacterized protein</fullName>
    </submittedName>
</protein>
<reference evidence="2" key="1">
    <citation type="submission" date="2023-02" db="EMBL/GenBank/DDBJ databases">
        <title>Colletotrichum kahawae CIFC_Que2 genome sequencing and assembly.</title>
        <authorList>
            <person name="Baroncelli R."/>
        </authorList>
    </citation>
    <scope>NUCLEOTIDE SEQUENCE</scope>
    <source>
        <strain evidence="2">CIFC_Que2</strain>
    </source>
</reference>
<keyword evidence="3" id="KW-1185">Reference proteome</keyword>
<dbReference type="Proteomes" id="UP001281614">
    <property type="component" value="Unassembled WGS sequence"/>
</dbReference>
<accession>A0AAD9Y5Q2</accession>
<evidence type="ECO:0000256" key="1">
    <source>
        <dbReference type="SAM" id="MobiDB-lite"/>
    </source>
</evidence>
<organism evidence="2 3">
    <name type="scientific">Colletotrichum kahawae</name>
    <name type="common">Coffee berry disease fungus</name>
    <dbReference type="NCBI Taxonomy" id="34407"/>
    <lineage>
        <taxon>Eukaryota</taxon>
        <taxon>Fungi</taxon>
        <taxon>Dikarya</taxon>
        <taxon>Ascomycota</taxon>
        <taxon>Pezizomycotina</taxon>
        <taxon>Sordariomycetes</taxon>
        <taxon>Hypocreomycetidae</taxon>
        <taxon>Glomerellales</taxon>
        <taxon>Glomerellaceae</taxon>
        <taxon>Colletotrichum</taxon>
        <taxon>Colletotrichum gloeosporioides species complex</taxon>
    </lineage>
</organism>
<dbReference type="EMBL" id="VYYT01000399">
    <property type="protein sequence ID" value="KAK2737603.1"/>
    <property type="molecule type" value="Genomic_DNA"/>
</dbReference>
<dbReference type="AlphaFoldDB" id="A0AAD9Y5Q2"/>
<evidence type="ECO:0000313" key="2">
    <source>
        <dbReference type="EMBL" id="KAK2737603.1"/>
    </source>
</evidence>
<proteinExistence type="predicted"/>
<evidence type="ECO:0000313" key="3">
    <source>
        <dbReference type="Proteomes" id="UP001281614"/>
    </source>
</evidence>
<feature type="region of interest" description="Disordered" evidence="1">
    <location>
        <begin position="1"/>
        <end position="21"/>
    </location>
</feature>
<name>A0AAD9Y5Q2_COLKA</name>
<sequence>MSSNRRSKFGQNTLFNNPDEAHGADEEFLNCSRGINLPGSELACEGIARSPCAVKFTAPHNQMHMLKFLNETIAQLLKYYPGTEQKEEEQIEEVLSSDITRLHIKGMPTPGKPESKEKHNDHALPKTVKFVTTEVFWTTMGKDRARTRGRSTDGDTLNKWMVSGKQTLGQNIKVELDKKQEMIPVDLIPWLDANQYIWARGGVAFPGQTKALVRHPGVKVDFQRFVKPIKPEEQAKINQEMQELVESFHNLEPGEPEFDLQEEIERRAKKYGCYQVAMTYPKKDEISDEKEVGTEGK</sequence>
<gene>
    <name evidence="2" type="ORF">CKAH01_18839</name>
</gene>
<comment type="caution">
    <text evidence="2">The sequence shown here is derived from an EMBL/GenBank/DDBJ whole genome shotgun (WGS) entry which is preliminary data.</text>
</comment>